<dbReference type="AlphaFoldDB" id="A0A1J5NZF3"/>
<reference evidence="2" key="1">
    <citation type="submission" date="2016-10" db="EMBL/GenBank/DDBJ databases">
        <title>Sequence of Gallionella enrichment culture.</title>
        <authorList>
            <person name="Poehlein A."/>
            <person name="Muehling M."/>
            <person name="Daniel R."/>
        </authorList>
    </citation>
    <scope>NUCLEOTIDE SEQUENCE</scope>
</reference>
<protein>
    <recommendedName>
        <fullName evidence="3">Transmembrane transcriptional regulator (Anti-sigma factor)</fullName>
    </recommendedName>
</protein>
<dbReference type="EMBL" id="MLJW01008361">
    <property type="protein sequence ID" value="OIQ64162.1"/>
    <property type="molecule type" value="Genomic_DNA"/>
</dbReference>
<evidence type="ECO:0000256" key="1">
    <source>
        <dbReference type="SAM" id="Phobius"/>
    </source>
</evidence>
<keyword evidence="1" id="KW-1133">Transmembrane helix</keyword>
<feature type="transmembrane region" description="Helical" evidence="1">
    <location>
        <begin position="89"/>
        <end position="112"/>
    </location>
</feature>
<organism evidence="2">
    <name type="scientific">mine drainage metagenome</name>
    <dbReference type="NCBI Taxonomy" id="410659"/>
    <lineage>
        <taxon>unclassified sequences</taxon>
        <taxon>metagenomes</taxon>
        <taxon>ecological metagenomes</taxon>
    </lineage>
</organism>
<keyword evidence="1" id="KW-0472">Membrane</keyword>
<evidence type="ECO:0008006" key="3">
    <source>
        <dbReference type="Google" id="ProtNLM"/>
    </source>
</evidence>
<gene>
    <name evidence="2" type="ORF">GALL_542880</name>
</gene>
<comment type="caution">
    <text evidence="2">The sequence shown here is derived from an EMBL/GenBank/DDBJ whole genome shotgun (WGS) entry which is preliminary data.</text>
</comment>
<keyword evidence="1" id="KW-0812">Transmembrane</keyword>
<proteinExistence type="predicted"/>
<evidence type="ECO:0000313" key="2">
    <source>
        <dbReference type="EMBL" id="OIQ64162.1"/>
    </source>
</evidence>
<name>A0A1J5NZF3_9ZZZZ</name>
<sequence>MAASLRDNDELQLNAYCDGELDPASATEFERRLASDESLKAKYARLMSLRHAVRSLPQPDLPAGLQSRIQSRLDAERSSNATVLHRRTWSFQALAAAAVLGAVLSGSVMMIIEQFGQREGVASQVVAGHIRSLLAPQPFDMASSDRHTVKPWFTARLPASPPVPDLAAQGFALLGGRVDVIGHDPVATIVYKHAAHTVSLTTLRAGQSVPEQTIAGYNVRSWSDADFTYIAVSDLPSADLATFQRAFSAARPAPEAK</sequence>
<accession>A0A1J5NZF3</accession>